<dbReference type="SMART" id="SM00642">
    <property type="entry name" value="Aamy"/>
    <property type="match status" value="1"/>
</dbReference>
<dbReference type="Gene3D" id="2.40.30.140">
    <property type="match status" value="1"/>
</dbReference>
<evidence type="ECO:0000256" key="1">
    <source>
        <dbReference type="ARBA" id="ARBA00001913"/>
    </source>
</evidence>
<proteinExistence type="inferred from homology"/>
<feature type="domain" description="Glycosyl hydrolase family 13 catalytic" evidence="8">
    <location>
        <begin position="25"/>
        <end position="419"/>
    </location>
</feature>
<keyword evidence="4 9" id="KW-0378">Hydrolase</keyword>
<evidence type="ECO:0000256" key="6">
    <source>
        <dbReference type="ARBA" id="ARBA00023295"/>
    </source>
</evidence>
<protein>
    <submittedName>
        <fullName evidence="9">Family 13 glycoside hydrolase</fullName>
    </submittedName>
</protein>
<dbReference type="GO" id="GO:0005975">
    <property type="term" value="P:carbohydrate metabolic process"/>
    <property type="evidence" value="ECO:0007669"/>
    <property type="project" value="InterPro"/>
</dbReference>
<dbReference type="PANTHER" id="PTHR43447">
    <property type="entry name" value="ALPHA-AMYLASE"/>
    <property type="match status" value="1"/>
</dbReference>
<dbReference type="InterPro" id="IPR015237">
    <property type="entry name" value="Alpha-amylase_C_pro"/>
</dbReference>
<keyword evidence="3" id="KW-0479">Metal-binding</keyword>
<dbReference type="InterPro" id="IPR017853">
    <property type="entry name" value="GH"/>
</dbReference>
<feature type="compositionally biased region" description="Low complexity" evidence="7">
    <location>
        <begin position="7"/>
        <end position="23"/>
    </location>
</feature>
<accession>A0A9P4YC06</accession>
<dbReference type="AlphaFoldDB" id="A0A9P4YC06"/>
<dbReference type="RefSeq" id="XP_040781236.1">
    <property type="nucleotide sequence ID" value="XM_040926340.1"/>
</dbReference>
<dbReference type="SUPFAM" id="SSF51445">
    <property type="entry name" value="(Trans)glycosidases"/>
    <property type="match status" value="1"/>
</dbReference>
<dbReference type="SUPFAM" id="SSF51011">
    <property type="entry name" value="Glycosyl hydrolase domain"/>
    <property type="match status" value="1"/>
</dbReference>
<reference evidence="9" key="1">
    <citation type="journal article" date="2020" name="Phytopathology">
        <title>Genome sequence of the chestnut blight fungus Cryphonectria parasitica EP155: A fundamental resource for an archetypical invasive plant pathogen.</title>
        <authorList>
            <person name="Crouch J.A."/>
            <person name="Dawe A."/>
            <person name="Aerts A."/>
            <person name="Barry K."/>
            <person name="Churchill A.C.L."/>
            <person name="Grimwood J."/>
            <person name="Hillman B."/>
            <person name="Milgroom M.G."/>
            <person name="Pangilinan J."/>
            <person name="Smith M."/>
            <person name="Salamov A."/>
            <person name="Schmutz J."/>
            <person name="Yadav J."/>
            <person name="Grigoriev I.V."/>
            <person name="Nuss D."/>
        </authorList>
    </citation>
    <scope>NUCLEOTIDE SEQUENCE</scope>
    <source>
        <strain evidence="9">EP155</strain>
    </source>
</reference>
<evidence type="ECO:0000313" key="9">
    <source>
        <dbReference type="EMBL" id="KAF3770275.1"/>
    </source>
</evidence>
<dbReference type="Gene3D" id="2.60.40.1180">
    <property type="entry name" value="Golgi alpha-mannosidase II"/>
    <property type="match status" value="1"/>
</dbReference>
<dbReference type="Proteomes" id="UP000803844">
    <property type="component" value="Unassembled WGS sequence"/>
</dbReference>
<sequence length="539" mass="60835">MSDTEESLSLSSPSSSRSSSPSPNETVLQGFEWHVPADNQHWRRLERVIPTLAQLGVSSLWIPPACKGFGPDSVGYDIYDLYDLGEFEQKGCVATKYGTKQELASLAHAAEAHGVGVVFDVVISHKAGADEFEDVRAVRVENFDRNAEIGEYEAIQAWTKFEYKARNKQYSSFTWHKDHFSGVDYDERTKTAGVVHRFEGKQWAVDVDSERGNYDYLMFANIDLAHPEVRRELFHWAEWLQGQLPIRGLRLDAIKHMSTAFVKDFVKHAKKVWGQECLLMGEYWVQESDFLAKYAEDMDCDVQLYDIRLVHNFRDLSWDPSPDLRTVFDGTLAKIRPDLSVTFVVNHDTQEGQTSETLVAPWFIPLAYSLILLHIKGGLPVVFYGDLYGSFGPLDERPAGTYEPADHGRRLIPKMMLARQSYAYGPQSEYLDEPDCIGFTRHGDASHSGQAGLAVLMTCRDEMAVKRMFVGMHHAGEQWTDLLGEVQGSVEIDSDGWAVFAAAPRRVSVWVDVRAVGRAEIDSFTFTVKALVRRSIACL</sequence>
<name>A0A9P4YC06_CRYP1</name>
<dbReference type="NCBIfam" id="NF006969">
    <property type="entry name" value="PRK09441.1-2"/>
    <property type="match status" value="1"/>
</dbReference>
<comment type="similarity">
    <text evidence="2">Belongs to the glycosyl hydrolase 13 family.</text>
</comment>
<dbReference type="InterPro" id="IPR013776">
    <property type="entry name" value="A-amylase_thermo"/>
</dbReference>
<dbReference type="EMBL" id="MU032344">
    <property type="protein sequence ID" value="KAF3770275.1"/>
    <property type="molecule type" value="Genomic_DNA"/>
</dbReference>
<dbReference type="GeneID" id="63843469"/>
<dbReference type="InterPro" id="IPR006047">
    <property type="entry name" value="GH13_cat_dom"/>
</dbReference>
<evidence type="ECO:0000259" key="8">
    <source>
        <dbReference type="SMART" id="SM00642"/>
    </source>
</evidence>
<dbReference type="CDD" id="cd11318">
    <property type="entry name" value="AmyAc_bac_fung_AmyA"/>
    <property type="match status" value="1"/>
</dbReference>
<dbReference type="Pfam" id="PF09154">
    <property type="entry name" value="Alpha-amy_C_pro"/>
    <property type="match status" value="1"/>
</dbReference>
<evidence type="ECO:0000256" key="3">
    <source>
        <dbReference type="ARBA" id="ARBA00022723"/>
    </source>
</evidence>
<evidence type="ECO:0000256" key="2">
    <source>
        <dbReference type="ARBA" id="ARBA00008061"/>
    </source>
</evidence>
<gene>
    <name evidence="9" type="ORF">M406DRAFT_96747</name>
</gene>
<keyword evidence="10" id="KW-1185">Reference proteome</keyword>
<dbReference type="PIRSF" id="PIRSF001021">
    <property type="entry name" value="Alph-amls_thrmst"/>
    <property type="match status" value="1"/>
</dbReference>
<comment type="cofactor">
    <cofactor evidence="1">
        <name>Ca(2+)</name>
        <dbReference type="ChEBI" id="CHEBI:29108"/>
    </cofactor>
</comment>
<evidence type="ECO:0000256" key="5">
    <source>
        <dbReference type="ARBA" id="ARBA00023277"/>
    </source>
</evidence>
<keyword evidence="6" id="KW-0326">Glycosidase</keyword>
<dbReference type="NCBIfam" id="NF006968">
    <property type="entry name" value="PRK09441.1-1"/>
    <property type="match status" value="1"/>
</dbReference>
<evidence type="ECO:0000256" key="4">
    <source>
        <dbReference type="ARBA" id="ARBA00022801"/>
    </source>
</evidence>
<organism evidence="9 10">
    <name type="scientific">Cryphonectria parasitica (strain ATCC 38755 / EP155)</name>
    <dbReference type="NCBI Taxonomy" id="660469"/>
    <lineage>
        <taxon>Eukaryota</taxon>
        <taxon>Fungi</taxon>
        <taxon>Dikarya</taxon>
        <taxon>Ascomycota</taxon>
        <taxon>Pezizomycotina</taxon>
        <taxon>Sordariomycetes</taxon>
        <taxon>Sordariomycetidae</taxon>
        <taxon>Diaporthales</taxon>
        <taxon>Cryphonectriaceae</taxon>
        <taxon>Cryphonectria-Endothia species complex</taxon>
        <taxon>Cryphonectria</taxon>
    </lineage>
</organism>
<dbReference type="Gene3D" id="3.20.20.80">
    <property type="entry name" value="Glycosidases"/>
    <property type="match status" value="1"/>
</dbReference>
<evidence type="ECO:0000256" key="7">
    <source>
        <dbReference type="SAM" id="MobiDB-lite"/>
    </source>
</evidence>
<dbReference type="GO" id="GO:0004553">
    <property type="term" value="F:hydrolase activity, hydrolyzing O-glycosyl compounds"/>
    <property type="evidence" value="ECO:0007669"/>
    <property type="project" value="InterPro"/>
</dbReference>
<evidence type="ECO:0000313" key="10">
    <source>
        <dbReference type="Proteomes" id="UP000803844"/>
    </source>
</evidence>
<comment type="caution">
    <text evidence="9">The sequence shown here is derived from an EMBL/GenBank/DDBJ whole genome shotgun (WGS) entry which is preliminary data.</text>
</comment>
<keyword evidence="5" id="KW-0119">Carbohydrate metabolism</keyword>
<dbReference type="GO" id="GO:0005509">
    <property type="term" value="F:calcium ion binding"/>
    <property type="evidence" value="ECO:0007669"/>
    <property type="project" value="InterPro"/>
</dbReference>
<dbReference type="InterPro" id="IPR013780">
    <property type="entry name" value="Glyco_hydro_b"/>
</dbReference>
<feature type="region of interest" description="Disordered" evidence="7">
    <location>
        <begin position="1"/>
        <end position="25"/>
    </location>
</feature>
<dbReference type="OrthoDB" id="550577at2759"/>
<dbReference type="Pfam" id="PF00128">
    <property type="entry name" value="Alpha-amylase"/>
    <property type="match status" value="1"/>
</dbReference>